<feature type="domain" description="SAC3/GANP/THP3 conserved" evidence="2">
    <location>
        <begin position="192"/>
        <end position="342"/>
    </location>
</feature>
<evidence type="ECO:0000313" key="3">
    <source>
        <dbReference type="EMBL" id="TPX68672.1"/>
    </source>
</evidence>
<protein>
    <recommendedName>
        <fullName evidence="2">SAC3/GANP/THP3 conserved domain-containing protein</fullName>
    </recommendedName>
</protein>
<comment type="caution">
    <text evidence="3">The sequence shown here is derived from an EMBL/GenBank/DDBJ whole genome shotgun (WGS) entry which is preliminary data.</text>
</comment>
<dbReference type="InterPro" id="IPR005062">
    <property type="entry name" value="SAC3/GANP/THP3_conserved"/>
</dbReference>
<name>A0A507EXR2_9FUNG</name>
<reference evidence="3 4" key="1">
    <citation type="journal article" date="2019" name="Sci. Rep.">
        <title>Comparative genomics of chytrid fungi reveal insights into the obligate biotrophic and pathogenic lifestyle of Synchytrium endobioticum.</title>
        <authorList>
            <person name="van de Vossenberg B.T.L.H."/>
            <person name="Warris S."/>
            <person name="Nguyen H.D.T."/>
            <person name="van Gent-Pelzer M.P.E."/>
            <person name="Joly D.L."/>
            <person name="van de Geest H.C."/>
            <person name="Bonants P.J.M."/>
            <person name="Smith D.S."/>
            <person name="Levesque C.A."/>
            <person name="van der Lee T.A.J."/>
        </authorList>
    </citation>
    <scope>NUCLEOTIDE SEQUENCE [LARGE SCALE GENOMIC DNA]</scope>
    <source>
        <strain evidence="3 4">CBS 675.73</strain>
    </source>
</reference>
<dbReference type="OrthoDB" id="2100128at2759"/>
<proteinExistence type="predicted"/>
<feature type="region of interest" description="Disordered" evidence="1">
    <location>
        <begin position="1"/>
        <end position="40"/>
    </location>
</feature>
<dbReference type="Pfam" id="PF03399">
    <property type="entry name" value="SAC3_GANP"/>
    <property type="match status" value="1"/>
</dbReference>
<sequence length="368" mass="41168">MSDSANWRSKGTTNSANPKAAHGNRKRNQSGQVRNDNIGPCTASEARKAREQRFNSSENNTDTLANKFEHLSFVSRSVGDSGLRDRNTQRALFEHLNERIRRLRNADSSDSSSQSTEFDPILSSFRKLREGIVSRAVYDAFTIQVYEQSVDLCLEAGNYAELLKSLTHLVTIVYPQAVASASVCELFAALSNPLSLVNDIYPSINQTPRRGEYSSLLLLYILCYIPANKKPQGDNKLNFDTREFMTLLLSMPAETRESSAVKTAIQLQRALLDNLDFVSFRKGLNQLSNAGKKMAHHIAAYVRRRTFQIITKAYHTYPVALLQQYLVCDLGCDSEDEMEKVLVEVLGAGYASRVSNGVVQLRVAKKRA</sequence>
<dbReference type="EMBL" id="QEAP01000343">
    <property type="protein sequence ID" value="TPX68672.1"/>
    <property type="molecule type" value="Genomic_DNA"/>
</dbReference>
<dbReference type="PANTHER" id="PTHR39398:SF1">
    <property type="entry name" value="CSN8_PSMD8_EIF3K DOMAIN-CONTAINING PROTEIN"/>
    <property type="match status" value="1"/>
</dbReference>
<accession>A0A507EXR2</accession>
<gene>
    <name evidence="3" type="ORF">CcCBS67573_g07078</name>
</gene>
<evidence type="ECO:0000256" key="1">
    <source>
        <dbReference type="SAM" id="MobiDB-lite"/>
    </source>
</evidence>
<keyword evidence="4" id="KW-1185">Reference proteome</keyword>
<dbReference type="Proteomes" id="UP000320333">
    <property type="component" value="Unassembled WGS sequence"/>
</dbReference>
<evidence type="ECO:0000259" key="2">
    <source>
        <dbReference type="Pfam" id="PF03399"/>
    </source>
</evidence>
<dbReference type="AlphaFoldDB" id="A0A507EXR2"/>
<evidence type="ECO:0000313" key="4">
    <source>
        <dbReference type="Proteomes" id="UP000320333"/>
    </source>
</evidence>
<feature type="compositionally biased region" description="Polar residues" evidence="1">
    <location>
        <begin position="1"/>
        <end position="17"/>
    </location>
</feature>
<dbReference type="PANTHER" id="PTHR39398">
    <property type="entry name" value="YALI0F14311P"/>
    <property type="match status" value="1"/>
</dbReference>
<organism evidence="3 4">
    <name type="scientific">Chytriomyces confervae</name>
    <dbReference type="NCBI Taxonomy" id="246404"/>
    <lineage>
        <taxon>Eukaryota</taxon>
        <taxon>Fungi</taxon>
        <taxon>Fungi incertae sedis</taxon>
        <taxon>Chytridiomycota</taxon>
        <taxon>Chytridiomycota incertae sedis</taxon>
        <taxon>Chytridiomycetes</taxon>
        <taxon>Chytridiales</taxon>
        <taxon>Chytriomycetaceae</taxon>
        <taxon>Chytriomyces</taxon>
    </lineage>
</organism>
<dbReference type="Gene3D" id="1.25.40.990">
    <property type="match status" value="1"/>
</dbReference>